<keyword evidence="1" id="KW-1133">Transmembrane helix</keyword>
<organism evidence="3 4">
    <name type="scientific">Aphanomyces stellatus</name>
    <dbReference type="NCBI Taxonomy" id="120398"/>
    <lineage>
        <taxon>Eukaryota</taxon>
        <taxon>Sar</taxon>
        <taxon>Stramenopiles</taxon>
        <taxon>Oomycota</taxon>
        <taxon>Saprolegniomycetes</taxon>
        <taxon>Saprolegniales</taxon>
        <taxon>Verrucalvaceae</taxon>
        <taxon>Aphanomyces</taxon>
    </lineage>
</organism>
<sequence>MTAVAPTTDGFHAIQAPASMFAPLERFLGLAYVTFTTWITIQFMVLLAPYIQNDYFWTDFNATGAQSYMADVYASQLWDATSPHDLGLFASGVASAKDYSGRDTAITIHATDARRIAVEQLNLLPVVVAGLRSQTASQTFRSLSSFCWLDFTQAWEVAHTTARQARCRARYSTNGAVYMESTLRNTDWQAWYVAWGGAFEIAYGRALRESGLGGEAWLNQTTSALAVHSIQEEVDYWMAHDITQYVLPWHNHHVGGVDSVILVQNALQTFPTRVSHVEYQSFSATWTSVVASFGVWNDMGYATDAGASLVRNASDSFSLLDESLSPEMWVGVYPFTNCSLLFHSSIGPLASVDLLFVLPPPSFLAVYNAATMALAQEMHTNAALGNLDTAKATTTFDMVPPRWQRPGMLYYSGNPLCLDDNTQPYVQQSFGFDDACTNPRPRMTIDATLKNIVLAIWLHTSATSAAFATLVPRICRLLQRTTQCDDALVSAFSIYISWSIAPRFPTATFNQSLLDLLALDIGLIQYATLQDTPLVLSQSLVDPSDAAWSFYGWLHLLDWVQGTREVVSFQGDAATFVLVSKPYAPQSFVVDPLQIPTRFSYLVGVLLWCMTGISALVLAVAMLWALLAHGEFSGLNLIFFRPVVGVVWMGRPLLALRGLVAMTLLSTASIQLARDVDATHMRVVRRTPLDALTASGETLWLTFALCDTVLIFLRRHYAKPCVVVSCVSVWAITLAIELSAPFTPSATVARTCVSSAMDILLVCVAGEVHVGSYPRFACLCAIQGVCVVVPCVLVRFLPAPISVPRPVIVPAMAAHVLTTSTATYHPHLCFDPMSCVLSGLIPFQAGRSKYVFSVIFWAVIPVDEAMTRVPQFCLNSTLVPPPPTSPTVHLVVQASRKHHTQQVSQQMRALAAVVFLVASATSSALFFYVLSDQLNNDFLWHGFNATGMQPFLMDWYNRQLFFAPSRLVLDMASATTAHLYNGTSTAAVQFSTMYASSMQYEHLSLGATIDSLRSMDACEVPWIASQYCWLDLGRRWEMANSAARQRRCLQAMVPNGAVYVDTLLRNVNLNQMLGCWGPALNVGVLNELQQSHDGQVWLASIFSTSKLAVADEVVAWAAHNITQFIVQWQNYKSLGVVETLRIESAVGLTYPLTIKSSNGMYRFALESSMKMYWGWGSDLWATTSNDTLIAHASLIRSSPSFAFANVSMEMVLRHNQTLTAPLDPGLTLVQHAIGPFGSVDLIHVPCPASLSQFYKAFTEQDTTVMSTAVGARAALPSYSSLLLPAPTMWIQNYPTTLGGNILCPSTPGPVPLATGLLEFMGTSQTCSVSNGAEFKVNRERNVFSLVAYGLFQPCATIDCPTLADVCSNATFNAAICLSNFQPVQTWIATYMSSTTLAQLYHQATVVQSEVAAMDVEIVQYGQRTSSSPVEFLHMNVFSPGDVYFQLFSWVLMADWATGYREVVSLQGDVGTINVLTMYVAYDTIAPNALQVPGNVAYYCQLCLQYTTAMVFVVTFVALMFTVSSRGLIEGYNMFEVNRVGGIVWVGRPLLGLRSLVAILFLATANVQLVMEEDFTRIATPTQSGIQRLSMLLAGSEMCWLIIVLTDIALLVTREHTSGYSNKATYIVTFVATILSAASPVQPFFGLDRTCTATQLDVQLSCDAGVIQIGSSRRVVQLMAATAGTICLCFMFEKWRRPMYQLPSHKPSLLLPAAGHYLYAKEAWIFGDVLYLDKASAFLAGLVAMTHHKTVYIFDIKTWRLHVLVVDSQFDPSGLTSDKFDQHRILAAVPLIE</sequence>
<dbReference type="Proteomes" id="UP000332933">
    <property type="component" value="Unassembled WGS sequence"/>
</dbReference>
<feature type="transmembrane region" description="Helical" evidence="1">
    <location>
        <begin position="1674"/>
        <end position="1691"/>
    </location>
</feature>
<evidence type="ECO:0000256" key="1">
    <source>
        <dbReference type="SAM" id="Phobius"/>
    </source>
</evidence>
<feature type="transmembrane region" description="Helical" evidence="1">
    <location>
        <begin position="909"/>
        <end position="930"/>
    </location>
</feature>
<feature type="transmembrane region" description="Helical" evidence="1">
    <location>
        <begin position="1590"/>
        <end position="1611"/>
    </location>
</feature>
<dbReference type="OrthoDB" id="78891at2759"/>
<gene>
    <name evidence="3" type="primary">Aste57867_3276</name>
    <name evidence="2" type="ORF">As57867_003266</name>
    <name evidence="3" type="ORF">ASTE57867_3276</name>
</gene>
<reference evidence="2" key="2">
    <citation type="submission" date="2019-06" db="EMBL/GenBank/DDBJ databases">
        <title>Genomics analysis of Aphanomyces spp. identifies a new class of oomycete effector associated with host adaptation.</title>
        <authorList>
            <person name="Gaulin E."/>
        </authorList>
    </citation>
    <scope>NUCLEOTIDE SEQUENCE</scope>
    <source>
        <strain evidence="2">CBS 578.67</strain>
    </source>
</reference>
<feature type="transmembrane region" description="Helical" evidence="1">
    <location>
        <begin position="1549"/>
        <end position="1570"/>
    </location>
</feature>
<proteinExistence type="predicted"/>
<name>A0A485K9C8_9STRA</name>
<dbReference type="EMBL" id="VJMH01000540">
    <property type="protein sequence ID" value="KAF0715649.1"/>
    <property type="molecule type" value="Genomic_DNA"/>
</dbReference>
<feature type="transmembrane region" description="Helical" evidence="1">
    <location>
        <begin position="27"/>
        <end position="51"/>
    </location>
</feature>
<reference evidence="3 4" key="1">
    <citation type="submission" date="2019-03" db="EMBL/GenBank/DDBJ databases">
        <authorList>
            <person name="Gaulin E."/>
            <person name="Dumas B."/>
        </authorList>
    </citation>
    <scope>NUCLEOTIDE SEQUENCE [LARGE SCALE GENOMIC DNA]</scope>
    <source>
        <strain evidence="3">CBS 568.67</strain>
    </source>
</reference>
<feature type="transmembrane region" description="Helical" evidence="1">
    <location>
        <begin position="452"/>
        <end position="471"/>
    </location>
</feature>
<evidence type="ECO:0000313" key="3">
    <source>
        <dbReference type="EMBL" id="VFT80448.1"/>
    </source>
</evidence>
<keyword evidence="1" id="KW-0812">Transmembrane</keyword>
<accession>A0A485K9C8</accession>
<protein>
    <submittedName>
        <fullName evidence="3">Aste57867_3276 protein</fullName>
    </submittedName>
</protein>
<feature type="transmembrane region" description="Helical" evidence="1">
    <location>
        <begin position="632"/>
        <end position="649"/>
    </location>
</feature>
<feature type="transmembrane region" description="Helical" evidence="1">
    <location>
        <begin position="1623"/>
        <end position="1644"/>
    </location>
</feature>
<keyword evidence="1" id="KW-0472">Membrane</keyword>
<evidence type="ECO:0000313" key="4">
    <source>
        <dbReference type="Proteomes" id="UP000332933"/>
    </source>
</evidence>
<feature type="transmembrane region" description="Helical" evidence="1">
    <location>
        <begin position="1508"/>
        <end position="1528"/>
    </location>
</feature>
<keyword evidence="4" id="KW-1185">Reference proteome</keyword>
<dbReference type="EMBL" id="CAADRA010000540">
    <property type="protein sequence ID" value="VFT80448.1"/>
    <property type="molecule type" value="Genomic_DNA"/>
</dbReference>
<feature type="transmembrane region" description="Helical" evidence="1">
    <location>
        <begin position="601"/>
        <end position="626"/>
    </location>
</feature>
<evidence type="ECO:0000313" key="2">
    <source>
        <dbReference type="EMBL" id="KAF0715649.1"/>
    </source>
</evidence>